<evidence type="ECO:0000313" key="10">
    <source>
        <dbReference type="EMBL" id="MBB6106043.1"/>
    </source>
</evidence>
<feature type="transmembrane region" description="Helical" evidence="8">
    <location>
        <begin position="235"/>
        <end position="260"/>
    </location>
</feature>
<comment type="caution">
    <text evidence="10">The sequence shown here is derived from an EMBL/GenBank/DDBJ whole genome shotgun (WGS) entry which is preliminary data.</text>
</comment>
<evidence type="ECO:0000256" key="3">
    <source>
        <dbReference type="ARBA" id="ARBA00022475"/>
    </source>
</evidence>
<keyword evidence="11" id="KW-1185">Reference proteome</keyword>
<dbReference type="Pfam" id="PF00528">
    <property type="entry name" value="BPD_transp_1"/>
    <property type="match status" value="1"/>
</dbReference>
<dbReference type="PROSITE" id="PS50928">
    <property type="entry name" value="ABC_TM1"/>
    <property type="match status" value="1"/>
</dbReference>
<proteinExistence type="inferred from homology"/>
<protein>
    <submittedName>
        <fullName evidence="10">Putative spermidine/putrescine transport system permease protein</fullName>
    </submittedName>
</protein>
<dbReference type="InterPro" id="IPR000515">
    <property type="entry name" value="MetI-like"/>
</dbReference>
<comment type="subcellular location">
    <subcellularLocation>
        <location evidence="1">Cell inner membrane</location>
        <topology evidence="1">Multi-pass membrane protein</topology>
    </subcellularLocation>
    <subcellularLocation>
        <location evidence="8">Cell membrane</location>
        <topology evidence="8">Multi-pass membrane protein</topology>
    </subcellularLocation>
</comment>
<sequence>MLLDFDRLGAVRALLVAIGAVVALFLLLPIVFIVALSFGDSQWLAFPAPGWTLEWYRQLFTDAGWLDSLMTSMKLAVIVTVLSVALGFLASLALVRGKFRGRAAVQAFFLTPMVLPVVVLAVALYAFFLRIGLAGTMTGFVIGHLIIALPFSIIAISNSLSAFDTALEDAALICGASPLAVKWRVTLPAIRLGLAAAAIFSFLASWDEVVVSIFMASPTLQTLPVRIWATLRQDLTPVVAAASSLLVALTTVLMLASALLRRARQAIQ</sequence>
<gene>
    <name evidence="10" type="ORF">F4827_005913</name>
</gene>
<dbReference type="GO" id="GO:0055085">
    <property type="term" value="P:transmembrane transport"/>
    <property type="evidence" value="ECO:0007669"/>
    <property type="project" value="InterPro"/>
</dbReference>
<feature type="transmembrane region" description="Helical" evidence="8">
    <location>
        <begin position="75"/>
        <end position="95"/>
    </location>
</feature>
<evidence type="ECO:0000256" key="1">
    <source>
        <dbReference type="ARBA" id="ARBA00004429"/>
    </source>
</evidence>
<evidence type="ECO:0000256" key="7">
    <source>
        <dbReference type="ARBA" id="ARBA00023136"/>
    </source>
</evidence>
<keyword evidence="3" id="KW-1003">Cell membrane</keyword>
<keyword evidence="4" id="KW-0997">Cell inner membrane</keyword>
<dbReference type="RefSeq" id="WP_183730557.1">
    <property type="nucleotide sequence ID" value="NZ_CAJMYR010000007.1"/>
</dbReference>
<dbReference type="InterPro" id="IPR035906">
    <property type="entry name" value="MetI-like_sf"/>
</dbReference>
<keyword evidence="2 8" id="KW-0813">Transport</keyword>
<dbReference type="PANTHER" id="PTHR43357:SF4">
    <property type="entry name" value="INNER MEMBRANE ABC TRANSPORTER PERMEASE PROTEIN YDCV"/>
    <property type="match status" value="1"/>
</dbReference>
<evidence type="ECO:0000313" key="11">
    <source>
        <dbReference type="Proteomes" id="UP000571554"/>
    </source>
</evidence>
<dbReference type="GO" id="GO:0005886">
    <property type="term" value="C:plasma membrane"/>
    <property type="evidence" value="ECO:0007669"/>
    <property type="project" value="UniProtKB-SubCell"/>
</dbReference>
<evidence type="ECO:0000256" key="2">
    <source>
        <dbReference type="ARBA" id="ARBA00022448"/>
    </source>
</evidence>
<dbReference type="CDD" id="cd06261">
    <property type="entry name" value="TM_PBP2"/>
    <property type="match status" value="1"/>
</dbReference>
<evidence type="ECO:0000256" key="5">
    <source>
        <dbReference type="ARBA" id="ARBA00022692"/>
    </source>
</evidence>
<feature type="transmembrane region" description="Helical" evidence="8">
    <location>
        <begin position="192"/>
        <end position="215"/>
    </location>
</feature>
<dbReference type="SUPFAM" id="SSF161098">
    <property type="entry name" value="MetI-like"/>
    <property type="match status" value="1"/>
</dbReference>
<evidence type="ECO:0000256" key="6">
    <source>
        <dbReference type="ARBA" id="ARBA00022989"/>
    </source>
</evidence>
<comment type="similarity">
    <text evidence="8">Belongs to the binding-protein-dependent transport system permease family.</text>
</comment>
<name>A0A7W9U2Y3_9BURK</name>
<organism evidence="10 11">
    <name type="scientific">Paraburkholderia bannensis</name>
    <dbReference type="NCBI Taxonomy" id="765414"/>
    <lineage>
        <taxon>Bacteria</taxon>
        <taxon>Pseudomonadati</taxon>
        <taxon>Pseudomonadota</taxon>
        <taxon>Betaproteobacteria</taxon>
        <taxon>Burkholderiales</taxon>
        <taxon>Burkholderiaceae</taxon>
        <taxon>Paraburkholderia</taxon>
    </lineage>
</organism>
<feature type="transmembrane region" description="Helical" evidence="8">
    <location>
        <begin position="107"/>
        <end position="128"/>
    </location>
</feature>
<feature type="domain" description="ABC transmembrane type-1" evidence="9">
    <location>
        <begin position="69"/>
        <end position="257"/>
    </location>
</feature>
<dbReference type="Proteomes" id="UP000571554">
    <property type="component" value="Unassembled WGS sequence"/>
</dbReference>
<keyword evidence="5 8" id="KW-0812">Transmembrane</keyword>
<keyword evidence="7 8" id="KW-0472">Membrane</keyword>
<accession>A0A7W9U2Y3</accession>
<keyword evidence="6 8" id="KW-1133">Transmembrane helix</keyword>
<dbReference type="Gene3D" id="1.10.3720.10">
    <property type="entry name" value="MetI-like"/>
    <property type="match status" value="1"/>
</dbReference>
<feature type="transmembrane region" description="Helical" evidence="8">
    <location>
        <begin position="134"/>
        <end position="156"/>
    </location>
</feature>
<evidence type="ECO:0000256" key="8">
    <source>
        <dbReference type="RuleBase" id="RU363032"/>
    </source>
</evidence>
<evidence type="ECO:0000259" key="9">
    <source>
        <dbReference type="PROSITE" id="PS50928"/>
    </source>
</evidence>
<dbReference type="EMBL" id="JACHBW010000022">
    <property type="protein sequence ID" value="MBB6106043.1"/>
    <property type="molecule type" value="Genomic_DNA"/>
</dbReference>
<reference evidence="10 11" key="1">
    <citation type="submission" date="2020-08" db="EMBL/GenBank/DDBJ databases">
        <title>Above-ground endophytic microbial communities from plants in different locations in the United States.</title>
        <authorList>
            <person name="Frank C."/>
        </authorList>
    </citation>
    <scope>NUCLEOTIDE SEQUENCE [LARGE SCALE GENOMIC DNA]</scope>
    <source>
        <strain evidence="10 11">WP4_2_2</strain>
    </source>
</reference>
<dbReference type="AlphaFoldDB" id="A0A7W9U2Y3"/>
<dbReference type="PANTHER" id="PTHR43357">
    <property type="entry name" value="INNER MEMBRANE ABC TRANSPORTER PERMEASE PROTEIN YDCV"/>
    <property type="match status" value="1"/>
</dbReference>
<feature type="transmembrane region" description="Helical" evidence="8">
    <location>
        <begin position="12"/>
        <end position="38"/>
    </location>
</feature>
<evidence type="ECO:0000256" key="4">
    <source>
        <dbReference type="ARBA" id="ARBA00022519"/>
    </source>
</evidence>